<evidence type="ECO:0000256" key="1">
    <source>
        <dbReference type="SAM" id="MobiDB-lite"/>
    </source>
</evidence>
<reference evidence="2 3" key="1">
    <citation type="submission" date="2019-02" db="EMBL/GenBank/DDBJ databases">
        <title>Investigation of anaerobic lignin degradation for improved lignocellulosic biofuels.</title>
        <authorList>
            <person name="Deangelis K."/>
        </authorList>
    </citation>
    <scope>NUCLEOTIDE SEQUENCE [LARGE SCALE GENOMIC DNA]</scope>
    <source>
        <strain evidence="2 3">159R</strain>
    </source>
</reference>
<feature type="compositionally biased region" description="Basic and acidic residues" evidence="1">
    <location>
        <begin position="316"/>
        <end position="334"/>
    </location>
</feature>
<feature type="compositionally biased region" description="Basic and acidic residues" evidence="1">
    <location>
        <begin position="266"/>
        <end position="288"/>
    </location>
</feature>
<gene>
    <name evidence="2" type="ORF">EZJ58_0410</name>
</gene>
<comment type="caution">
    <text evidence="2">The sequence shown here is derived from an EMBL/GenBank/DDBJ whole genome shotgun (WGS) entry which is preliminary data.</text>
</comment>
<feature type="compositionally biased region" description="Polar residues" evidence="1">
    <location>
        <begin position="40"/>
        <end position="54"/>
    </location>
</feature>
<organism evidence="2 3">
    <name type="scientific">Sodalis ligni</name>
    <dbReference type="NCBI Taxonomy" id="2697027"/>
    <lineage>
        <taxon>Bacteria</taxon>
        <taxon>Pseudomonadati</taxon>
        <taxon>Pseudomonadota</taxon>
        <taxon>Gammaproteobacteria</taxon>
        <taxon>Enterobacterales</taxon>
        <taxon>Bruguierivoracaceae</taxon>
        <taxon>Sodalis</taxon>
    </lineage>
</organism>
<feature type="region of interest" description="Disordered" evidence="1">
    <location>
        <begin position="367"/>
        <end position="405"/>
    </location>
</feature>
<feature type="region of interest" description="Disordered" evidence="1">
    <location>
        <begin position="1"/>
        <end position="127"/>
    </location>
</feature>
<evidence type="ECO:0000313" key="2">
    <source>
        <dbReference type="EMBL" id="TCL02396.1"/>
    </source>
</evidence>
<name>A0A4R1NCT7_9GAMM</name>
<feature type="compositionally biased region" description="Polar residues" evidence="1">
    <location>
        <begin position="391"/>
        <end position="405"/>
    </location>
</feature>
<feature type="compositionally biased region" description="Basic and acidic residues" evidence="1">
    <location>
        <begin position="22"/>
        <end position="31"/>
    </location>
</feature>
<dbReference type="Proteomes" id="UP000294555">
    <property type="component" value="Unassembled WGS sequence"/>
</dbReference>
<dbReference type="RefSeq" id="WP_243701393.1">
    <property type="nucleotide sequence ID" value="NZ_SJOI01000001.1"/>
</dbReference>
<accession>A0A4R1NCT7</accession>
<sequence>MNNNFTGGSINHGNGWTTTQDPRGDIRHYTGEQRSPAPTPSISHNFQGGHNTAYTGRHRSGARGTNRYEMQQRRREARERAEAEEARRRHEAEEAQRRHDEDARIRQEQEARRRHEEAIRQKEHEEWMAKHPLEAAEKGVRDANENLRHKEHERSHAEHQLRESEQSLEHQRNRYNQTRDDYEQKIAYERQNCFFGPVAGPDYFLKIKRDKALSDIQLEINRLQDEVNHRRDHLNHCNQQLHEAHQNRSQADNHLTHIRENIRRDQEAHAAHLRQQEAARLHEQREAQQKANEAAEAQRRLAEATRLKEQLAAQTKADDARAKEQEMARQKAEETTHIVKDLIATRSVENNYFDTVGRQFSALDISSQTAQPADQDGVGKAGQPSVKPAASATTPGIKNSAFSSKQVEDLHKELEAAKKTGEGTKGIYEKYAASSQQNREQIIAEECAKKPFWTIGALAEMDGGNDIAKTINRFPFVSSLNSAERSQLYNFVSAENEATAAAIYQAMPTAVKAALGAKEVLDGLGHGVPAGGKGSPALGVLDKNKKTHQPNQGAVGNMGEFFKQNGFGENAKTHSQKTGKIYQGQTVYKATTNINENIKKGDQFYLDGKHKDHIEVFDEGNKIRTVLNLDGSVNYEKWNRAKKEGRTLPK</sequence>
<feature type="region of interest" description="Disordered" evidence="1">
    <location>
        <begin position="266"/>
        <end position="300"/>
    </location>
</feature>
<protein>
    <submittedName>
        <fullName evidence="2">Uncharacterized protein</fullName>
    </submittedName>
</protein>
<proteinExistence type="predicted"/>
<feature type="region of interest" description="Disordered" evidence="1">
    <location>
        <begin position="150"/>
        <end position="172"/>
    </location>
</feature>
<dbReference type="AlphaFoldDB" id="A0A4R1NCT7"/>
<feature type="region of interest" description="Disordered" evidence="1">
    <location>
        <begin position="313"/>
        <end position="334"/>
    </location>
</feature>
<feature type="compositionally biased region" description="Polar residues" evidence="1">
    <location>
        <begin position="1"/>
        <end position="21"/>
    </location>
</feature>
<keyword evidence="3" id="KW-1185">Reference proteome</keyword>
<evidence type="ECO:0000313" key="3">
    <source>
        <dbReference type="Proteomes" id="UP000294555"/>
    </source>
</evidence>
<feature type="compositionally biased region" description="Basic and acidic residues" evidence="1">
    <location>
        <begin position="70"/>
        <end position="127"/>
    </location>
</feature>
<dbReference type="EMBL" id="SJOI01000001">
    <property type="protein sequence ID" value="TCL02396.1"/>
    <property type="molecule type" value="Genomic_DNA"/>
</dbReference>